<evidence type="ECO:0000256" key="9">
    <source>
        <dbReference type="SAM" id="SignalP"/>
    </source>
</evidence>
<name>A0A376ABD2_9HYPH</name>
<dbReference type="OrthoDB" id="9811036at2"/>
<dbReference type="Pfam" id="PF11412">
    <property type="entry name" value="DsbD_N"/>
    <property type="match status" value="1"/>
</dbReference>
<evidence type="ECO:0000256" key="4">
    <source>
        <dbReference type="ARBA" id="ARBA00022748"/>
    </source>
</evidence>
<dbReference type="Pfam" id="PF02683">
    <property type="entry name" value="DsbD_TM"/>
    <property type="match status" value="1"/>
</dbReference>
<dbReference type="PROSITE" id="PS51352">
    <property type="entry name" value="THIOREDOXIN_2"/>
    <property type="match status" value="1"/>
</dbReference>
<feature type="transmembrane region" description="Helical" evidence="8">
    <location>
        <begin position="268"/>
        <end position="289"/>
    </location>
</feature>
<dbReference type="EMBL" id="UEYP01000018">
    <property type="protein sequence ID" value="SSC65116.1"/>
    <property type="molecule type" value="Genomic_DNA"/>
</dbReference>
<dbReference type="Gene3D" id="2.60.40.1250">
    <property type="entry name" value="Thiol:disulfide interchange protein DsbD, N-terminal domain"/>
    <property type="match status" value="1"/>
</dbReference>
<dbReference type="InterPro" id="IPR013766">
    <property type="entry name" value="Thioredoxin_domain"/>
</dbReference>
<evidence type="ECO:0000256" key="6">
    <source>
        <dbReference type="ARBA" id="ARBA00023136"/>
    </source>
</evidence>
<dbReference type="PANTHER" id="PTHR32234">
    <property type="entry name" value="THIOL:DISULFIDE INTERCHANGE PROTEIN DSBD"/>
    <property type="match status" value="1"/>
</dbReference>
<comment type="subcellular location">
    <subcellularLocation>
        <location evidence="1">Cell membrane</location>
        <topology evidence="1">Multi-pass membrane protein</topology>
    </subcellularLocation>
</comment>
<proteinExistence type="predicted"/>
<feature type="domain" description="Thioredoxin" evidence="10">
    <location>
        <begin position="464"/>
        <end position="609"/>
    </location>
</feature>
<feature type="transmembrane region" description="Helical" evidence="8">
    <location>
        <begin position="440"/>
        <end position="463"/>
    </location>
</feature>
<keyword evidence="12" id="KW-1185">Reference proteome</keyword>
<feature type="signal peptide" evidence="9">
    <location>
        <begin position="1"/>
        <end position="22"/>
    </location>
</feature>
<feature type="transmembrane region" description="Helical" evidence="8">
    <location>
        <begin position="380"/>
        <end position="402"/>
    </location>
</feature>
<evidence type="ECO:0000256" key="3">
    <source>
        <dbReference type="ARBA" id="ARBA00022692"/>
    </source>
</evidence>
<dbReference type="GO" id="GO:0015035">
    <property type="term" value="F:protein-disulfide reductase activity"/>
    <property type="evidence" value="ECO:0007669"/>
    <property type="project" value="TreeGrafter"/>
</dbReference>
<keyword evidence="3 8" id="KW-0812">Transmembrane</keyword>
<evidence type="ECO:0000256" key="5">
    <source>
        <dbReference type="ARBA" id="ARBA00022989"/>
    </source>
</evidence>
<dbReference type="AlphaFoldDB" id="A0A376ABD2"/>
<reference evidence="12" key="1">
    <citation type="submission" date="2018-07" db="EMBL/GenBank/DDBJ databases">
        <authorList>
            <person name="Peiro R."/>
            <person name="Begona"/>
            <person name="Cbmso G."/>
            <person name="Lopez M."/>
            <person name="Gonzalez S."/>
        </authorList>
    </citation>
    <scope>NUCLEOTIDE SEQUENCE [LARGE SCALE GENOMIC DNA]</scope>
</reference>
<dbReference type="InterPro" id="IPR036249">
    <property type="entry name" value="Thioredoxin-like_sf"/>
</dbReference>
<dbReference type="PANTHER" id="PTHR32234:SF0">
    <property type="entry name" value="THIOL:DISULFIDE INTERCHANGE PROTEIN DSBD"/>
    <property type="match status" value="1"/>
</dbReference>
<dbReference type="GO" id="GO:0045454">
    <property type="term" value="P:cell redox homeostasis"/>
    <property type="evidence" value="ECO:0007669"/>
    <property type="project" value="TreeGrafter"/>
</dbReference>
<feature type="transmembrane region" description="Helical" evidence="8">
    <location>
        <begin position="408"/>
        <end position="428"/>
    </location>
</feature>
<accession>A0A376ABD2</accession>
<dbReference type="InterPro" id="IPR036929">
    <property type="entry name" value="DsbDN_sf"/>
</dbReference>
<dbReference type="PROSITE" id="PS00194">
    <property type="entry name" value="THIOREDOXIN_1"/>
    <property type="match status" value="1"/>
</dbReference>
<dbReference type="Proteomes" id="UP000254764">
    <property type="component" value="Unassembled WGS sequence"/>
</dbReference>
<dbReference type="GO" id="GO:0005886">
    <property type="term" value="C:plasma membrane"/>
    <property type="evidence" value="ECO:0007669"/>
    <property type="project" value="UniProtKB-SubCell"/>
</dbReference>
<keyword evidence="4" id="KW-0201">Cytochrome c-type biogenesis</keyword>
<keyword evidence="7" id="KW-0676">Redox-active center</keyword>
<keyword evidence="9" id="KW-0732">Signal</keyword>
<dbReference type="GO" id="GO:0017004">
    <property type="term" value="P:cytochrome complex assembly"/>
    <property type="evidence" value="ECO:0007669"/>
    <property type="project" value="UniProtKB-KW"/>
</dbReference>
<dbReference type="Pfam" id="PF13899">
    <property type="entry name" value="Thioredoxin_7"/>
    <property type="match status" value="1"/>
</dbReference>
<dbReference type="InterPro" id="IPR003834">
    <property type="entry name" value="Cyt_c_assmbl_TM_dom"/>
</dbReference>
<evidence type="ECO:0000256" key="7">
    <source>
        <dbReference type="ARBA" id="ARBA00023284"/>
    </source>
</evidence>
<protein>
    <recommendedName>
        <fullName evidence="10">Thioredoxin domain-containing protein</fullName>
    </recommendedName>
</protein>
<keyword evidence="5 8" id="KW-1133">Transmembrane helix</keyword>
<dbReference type="Gene3D" id="3.40.30.10">
    <property type="entry name" value="Glutaredoxin"/>
    <property type="match status" value="1"/>
</dbReference>
<feature type="transmembrane region" description="Helical" evidence="8">
    <location>
        <begin position="191"/>
        <end position="220"/>
    </location>
</feature>
<feature type="transmembrane region" description="Helical" evidence="8">
    <location>
        <begin position="310"/>
        <end position="340"/>
    </location>
</feature>
<dbReference type="SUPFAM" id="SSF74863">
    <property type="entry name" value="Thiol:disulfide interchange protein DsbD, N-terminal domain (DsbD-alpha)"/>
    <property type="match status" value="1"/>
</dbReference>
<evidence type="ECO:0000313" key="11">
    <source>
        <dbReference type="EMBL" id="SSC65116.1"/>
    </source>
</evidence>
<evidence type="ECO:0000259" key="10">
    <source>
        <dbReference type="PROSITE" id="PS51352"/>
    </source>
</evidence>
<feature type="transmembrane region" description="Helical" evidence="8">
    <location>
        <begin position="346"/>
        <end position="368"/>
    </location>
</feature>
<evidence type="ECO:0000256" key="8">
    <source>
        <dbReference type="SAM" id="Phobius"/>
    </source>
</evidence>
<dbReference type="SUPFAM" id="SSF52833">
    <property type="entry name" value="Thioredoxin-like"/>
    <property type="match status" value="1"/>
</dbReference>
<keyword evidence="2" id="KW-1003">Cell membrane</keyword>
<dbReference type="RefSeq" id="WP_115672250.1">
    <property type="nucleotide sequence ID" value="NZ_UEYP01000018.1"/>
</dbReference>
<organism evidence="11 12">
    <name type="scientific">Ciceribacter selenitireducens ATCC BAA-1503</name>
    <dbReference type="NCBI Taxonomy" id="1336235"/>
    <lineage>
        <taxon>Bacteria</taxon>
        <taxon>Pseudomonadati</taxon>
        <taxon>Pseudomonadota</taxon>
        <taxon>Alphaproteobacteria</taxon>
        <taxon>Hyphomicrobiales</taxon>
        <taxon>Rhizobiaceae</taxon>
        <taxon>Ciceribacter</taxon>
    </lineage>
</organism>
<evidence type="ECO:0000313" key="12">
    <source>
        <dbReference type="Proteomes" id="UP000254764"/>
    </source>
</evidence>
<evidence type="ECO:0000256" key="1">
    <source>
        <dbReference type="ARBA" id="ARBA00004651"/>
    </source>
</evidence>
<dbReference type="InterPro" id="IPR017937">
    <property type="entry name" value="Thioredoxin_CS"/>
</dbReference>
<sequence length="610" mass="63237">MRFLRRLAIFLSCLFFAGLAMAQDVPLQMDEAFRPSLSRLSPNEIAINWQIEPGYYLYRKYLAAKSGDGSPITLETPPGTLKEDPGFGSTEVYYDTAVATLSGEAKTIELTYQGCQDGGLCYPPVTKTIDTSLLQISGSDPLTSLSGSSSGDAISPSPWTTPSGGSAGFSLAQEATTTGVDTLLSRGGLSLLLLGFVGFGMLLAFTPCVFPMYPIVAAMLSREGEALSPKRGLVLSSIYVGALALAFGLFGVVAAWSGQNLQFALQSSAATIVIAVLFLGLALSNFGLFEIQLPAALSNRLSAGGRRGGSLGGAATLGFTSAFLIGPCVTAPLAGALLYIARTGDMVVGAAALFALGIGKGIPLIAMATIGGKALPRAGVWMASIRSGFGFGFIATAVWMVSPLLPEGIVLLAWACLAVTFGIFLAQLRNERTAAGAMIVSRSAAVLSIAWGALLLVGVGLGANDPLAPLEPLRAASGIGSGNMTEISKSDFRHVASTDELRSAFAEAQDKPSLVYVTADWCVTCRGIERSVLPENSVSAALAGVRLLTIDMTSTTLAMQQLLSSLNAVGPPTMIFFDRNAQEVAGTRLVGEVTVDNLAASALIAKSSQP</sequence>
<gene>
    <name evidence="11" type="ORF">RHIZ70_824</name>
</gene>
<keyword evidence="6 8" id="KW-0472">Membrane</keyword>
<evidence type="ECO:0000256" key="2">
    <source>
        <dbReference type="ARBA" id="ARBA00022475"/>
    </source>
</evidence>
<feature type="chain" id="PRO_5016912915" description="Thioredoxin domain-containing protein" evidence="9">
    <location>
        <begin position="23"/>
        <end position="610"/>
    </location>
</feature>
<dbReference type="InterPro" id="IPR028250">
    <property type="entry name" value="DsbDN"/>
</dbReference>
<dbReference type="NCBIfam" id="NF001419">
    <property type="entry name" value="PRK00293.1"/>
    <property type="match status" value="1"/>
</dbReference>
<feature type="transmembrane region" description="Helical" evidence="8">
    <location>
        <begin position="232"/>
        <end position="256"/>
    </location>
</feature>